<evidence type="ECO:0000256" key="10">
    <source>
        <dbReference type="ARBA" id="ARBA00023136"/>
    </source>
</evidence>
<accession>A0A8J1Y947</accession>
<dbReference type="PROSITE" id="PS50255">
    <property type="entry name" value="CYTOCHROME_B5_2"/>
    <property type="match status" value="1"/>
</dbReference>
<dbReference type="EMBL" id="CAIIXF020000003">
    <property type="protein sequence ID" value="CAH1780457.1"/>
    <property type="molecule type" value="Genomic_DNA"/>
</dbReference>
<dbReference type="Gene3D" id="3.10.120.10">
    <property type="entry name" value="Cytochrome b5-like heme/steroid binding domain"/>
    <property type="match status" value="1"/>
</dbReference>
<dbReference type="Proteomes" id="UP000749559">
    <property type="component" value="Unassembled WGS sequence"/>
</dbReference>
<dbReference type="FunFam" id="3.10.120.10:FF:000002">
    <property type="entry name" value="Cytochrome b5 type B"/>
    <property type="match status" value="1"/>
</dbReference>
<keyword evidence="2" id="KW-0813">Transport</keyword>
<dbReference type="GO" id="GO:0005789">
    <property type="term" value="C:endoplasmic reticulum membrane"/>
    <property type="evidence" value="ECO:0007669"/>
    <property type="project" value="UniProtKB-SubCell"/>
</dbReference>
<dbReference type="InterPro" id="IPR018506">
    <property type="entry name" value="Cyt_B5_heme-BS"/>
</dbReference>
<dbReference type="InterPro" id="IPR001199">
    <property type="entry name" value="Cyt_B5-like_heme/steroid-bd"/>
</dbReference>
<proteinExistence type="inferred from homology"/>
<dbReference type="PANTHER" id="PTHR19359">
    <property type="entry name" value="CYTOCHROME B5"/>
    <property type="match status" value="1"/>
</dbReference>
<keyword evidence="7" id="KW-0492">Microsome</keyword>
<keyword evidence="6" id="KW-0256">Endoplasmic reticulum</keyword>
<evidence type="ECO:0000256" key="8">
    <source>
        <dbReference type="ARBA" id="ARBA00022982"/>
    </source>
</evidence>
<evidence type="ECO:0000256" key="9">
    <source>
        <dbReference type="ARBA" id="ARBA00023004"/>
    </source>
</evidence>
<evidence type="ECO:0000256" key="3">
    <source>
        <dbReference type="ARBA" id="ARBA00022617"/>
    </source>
</evidence>
<evidence type="ECO:0000256" key="12">
    <source>
        <dbReference type="ARBA" id="ARBA00038168"/>
    </source>
</evidence>
<keyword evidence="5 14" id="KW-0479">Metal-binding</keyword>
<evidence type="ECO:0000256" key="7">
    <source>
        <dbReference type="ARBA" id="ARBA00022848"/>
    </source>
</evidence>
<comment type="caution">
    <text evidence="16">The sequence shown here is derived from an EMBL/GenBank/DDBJ whole genome shotgun (WGS) entry which is preliminary data.</text>
</comment>
<evidence type="ECO:0000256" key="5">
    <source>
        <dbReference type="ARBA" id="ARBA00022723"/>
    </source>
</evidence>
<name>A0A8J1Y947_OWEFU</name>
<dbReference type="InterPro" id="IPR050668">
    <property type="entry name" value="Cytochrome_b5"/>
</dbReference>
<protein>
    <recommendedName>
        <fullName evidence="13">Cytochrome b5</fullName>
    </recommendedName>
</protein>
<sequence>KIEISKLSLRLHFSHFGSLSATYFARAKFDFGSKRTEHISFRMSETKVYTLEEVKKHNNGKSSWIILHDKVYDVTRFLEEHPGGEEVLLEQSGTYATESFEDVGHSTDARELLGDYLIGDIAEADKEKPSTKAPTVYSTDTEKNSWSSWLIPLAIAIAAALVYRYVSAPVAT</sequence>
<dbReference type="PANTHER" id="PTHR19359:SF150">
    <property type="entry name" value="CYTOCHROME B5"/>
    <property type="match status" value="1"/>
</dbReference>
<evidence type="ECO:0000256" key="14">
    <source>
        <dbReference type="RuleBase" id="RU362121"/>
    </source>
</evidence>
<evidence type="ECO:0000256" key="6">
    <source>
        <dbReference type="ARBA" id="ARBA00022824"/>
    </source>
</evidence>
<gene>
    <name evidence="16" type="ORF">OFUS_LOCUS7150</name>
</gene>
<dbReference type="AlphaFoldDB" id="A0A8J1Y947"/>
<evidence type="ECO:0000313" key="17">
    <source>
        <dbReference type="Proteomes" id="UP000749559"/>
    </source>
</evidence>
<evidence type="ECO:0000256" key="11">
    <source>
        <dbReference type="ARBA" id="ARBA00037877"/>
    </source>
</evidence>
<dbReference type="InterPro" id="IPR036400">
    <property type="entry name" value="Cyt_B5-like_heme/steroid_sf"/>
</dbReference>
<reference evidence="16" key="1">
    <citation type="submission" date="2022-03" db="EMBL/GenBank/DDBJ databases">
        <authorList>
            <person name="Martin C."/>
        </authorList>
    </citation>
    <scope>NUCLEOTIDE SEQUENCE</scope>
</reference>
<keyword evidence="17" id="KW-1185">Reference proteome</keyword>
<dbReference type="PRINTS" id="PR00363">
    <property type="entry name" value="CYTOCHROMEB5"/>
</dbReference>
<keyword evidence="4 14" id="KW-0812">Transmembrane</keyword>
<evidence type="ECO:0000256" key="4">
    <source>
        <dbReference type="ARBA" id="ARBA00022692"/>
    </source>
</evidence>
<dbReference type="SMART" id="SM01117">
    <property type="entry name" value="Cyt-b5"/>
    <property type="match status" value="1"/>
</dbReference>
<dbReference type="PROSITE" id="PS00191">
    <property type="entry name" value="CYTOCHROME_B5_1"/>
    <property type="match status" value="1"/>
</dbReference>
<keyword evidence="8" id="KW-0249">Electron transport</keyword>
<feature type="non-terminal residue" evidence="16">
    <location>
        <position position="1"/>
    </location>
</feature>
<comment type="similarity">
    <text evidence="12 14">Belongs to the cytochrome b5 family.</text>
</comment>
<dbReference type="GO" id="GO:0020037">
    <property type="term" value="F:heme binding"/>
    <property type="evidence" value="ECO:0007669"/>
    <property type="project" value="UniProtKB-UniRule"/>
</dbReference>
<comment type="subcellular location">
    <subcellularLocation>
        <location evidence="1">Endoplasmic reticulum membrane</location>
        <topology evidence="1">Single-pass membrane protein</topology>
        <orientation evidence="1">Cytoplasmic side</orientation>
    </subcellularLocation>
    <subcellularLocation>
        <location evidence="11">Microsome membrane</location>
        <topology evidence="11">Single-pass membrane protein</topology>
        <orientation evidence="11">Cytoplasmic side</orientation>
    </subcellularLocation>
</comment>
<keyword evidence="9 14" id="KW-0408">Iron</keyword>
<evidence type="ECO:0000256" key="2">
    <source>
        <dbReference type="ARBA" id="ARBA00022448"/>
    </source>
</evidence>
<dbReference type="Pfam" id="PF00173">
    <property type="entry name" value="Cyt-b5"/>
    <property type="match status" value="1"/>
</dbReference>
<evidence type="ECO:0000259" key="15">
    <source>
        <dbReference type="PROSITE" id="PS50255"/>
    </source>
</evidence>
<feature type="domain" description="Cytochrome b5 heme-binding" evidence="15">
    <location>
        <begin position="46"/>
        <end position="122"/>
    </location>
</feature>
<keyword evidence="14" id="KW-1133">Transmembrane helix</keyword>
<dbReference type="OrthoDB" id="260519at2759"/>
<keyword evidence="3 14" id="KW-0349">Heme</keyword>
<dbReference type="SUPFAM" id="SSF55856">
    <property type="entry name" value="Cytochrome b5-like heme/steroid binding domain"/>
    <property type="match status" value="1"/>
</dbReference>
<dbReference type="GO" id="GO:0046872">
    <property type="term" value="F:metal ion binding"/>
    <property type="evidence" value="ECO:0007669"/>
    <property type="project" value="UniProtKB-UniRule"/>
</dbReference>
<evidence type="ECO:0000256" key="1">
    <source>
        <dbReference type="ARBA" id="ARBA00004131"/>
    </source>
</evidence>
<feature type="transmembrane region" description="Helical" evidence="14">
    <location>
        <begin position="146"/>
        <end position="166"/>
    </location>
</feature>
<evidence type="ECO:0000256" key="13">
    <source>
        <dbReference type="ARBA" id="ARBA00039806"/>
    </source>
</evidence>
<evidence type="ECO:0000313" key="16">
    <source>
        <dbReference type="EMBL" id="CAH1780457.1"/>
    </source>
</evidence>
<organism evidence="16 17">
    <name type="scientific">Owenia fusiformis</name>
    <name type="common">Polychaete worm</name>
    <dbReference type="NCBI Taxonomy" id="6347"/>
    <lineage>
        <taxon>Eukaryota</taxon>
        <taxon>Metazoa</taxon>
        <taxon>Spiralia</taxon>
        <taxon>Lophotrochozoa</taxon>
        <taxon>Annelida</taxon>
        <taxon>Polychaeta</taxon>
        <taxon>Sedentaria</taxon>
        <taxon>Canalipalpata</taxon>
        <taxon>Sabellida</taxon>
        <taxon>Oweniida</taxon>
        <taxon>Oweniidae</taxon>
        <taxon>Owenia</taxon>
    </lineage>
</organism>
<keyword evidence="10 14" id="KW-0472">Membrane</keyword>